<name>A0A6A5G0I6_CAERE</name>
<dbReference type="EMBL" id="WUAV01000006">
    <property type="protein sequence ID" value="KAF1748185.1"/>
    <property type="molecule type" value="Genomic_DNA"/>
</dbReference>
<accession>A0A6A5G0I6</accession>
<dbReference type="GeneID" id="78777828"/>
<evidence type="ECO:0000313" key="2">
    <source>
        <dbReference type="Proteomes" id="UP000483820"/>
    </source>
</evidence>
<evidence type="ECO:0000313" key="1">
    <source>
        <dbReference type="EMBL" id="KAF1748185.1"/>
    </source>
</evidence>
<sequence>MDFEFSPNSNVNTEIIKQFLSYNDWNSNSLLVWDSNTKYNKMEVKEHAASLQLNSLFIPEDAVEMFQPANVYWKPTVMKYMRQQYKNKFGIEGGLYWVNFSIGSKSPGIP</sequence>
<comment type="caution">
    <text evidence="1">The sequence shown here is derived from an EMBL/GenBank/DDBJ whole genome shotgun (WGS) entry which is preliminary data.</text>
</comment>
<reference evidence="1 2" key="1">
    <citation type="submission" date="2019-12" db="EMBL/GenBank/DDBJ databases">
        <title>Chromosome-level assembly of the Caenorhabditis remanei genome.</title>
        <authorList>
            <person name="Teterina A.A."/>
            <person name="Willis J.H."/>
            <person name="Phillips P.C."/>
        </authorList>
    </citation>
    <scope>NUCLEOTIDE SEQUENCE [LARGE SCALE GENOMIC DNA]</scope>
    <source>
        <strain evidence="1 2">PX506</strain>
        <tissue evidence="1">Whole organism</tissue>
    </source>
</reference>
<dbReference type="AlphaFoldDB" id="A0A6A5G0I6"/>
<dbReference type="CTD" id="78777828"/>
<dbReference type="Proteomes" id="UP000483820">
    <property type="component" value="Chromosome X"/>
</dbReference>
<gene>
    <name evidence="1" type="ORF">GCK72_024652</name>
</gene>
<proteinExistence type="predicted"/>
<organism evidence="1 2">
    <name type="scientific">Caenorhabditis remanei</name>
    <name type="common">Caenorhabditis vulgaris</name>
    <dbReference type="NCBI Taxonomy" id="31234"/>
    <lineage>
        <taxon>Eukaryota</taxon>
        <taxon>Metazoa</taxon>
        <taxon>Ecdysozoa</taxon>
        <taxon>Nematoda</taxon>
        <taxon>Chromadorea</taxon>
        <taxon>Rhabditida</taxon>
        <taxon>Rhabditina</taxon>
        <taxon>Rhabditomorpha</taxon>
        <taxon>Rhabditoidea</taxon>
        <taxon>Rhabditidae</taxon>
        <taxon>Peloderinae</taxon>
        <taxon>Caenorhabditis</taxon>
    </lineage>
</organism>
<dbReference type="KEGG" id="crq:GCK72_024652"/>
<protein>
    <submittedName>
        <fullName evidence="1">Uncharacterized protein</fullName>
    </submittedName>
</protein>
<dbReference type="RefSeq" id="XP_053579544.1">
    <property type="nucleotide sequence ID" value="XM_053735978.1"/>
</dbReference>